<feature type="non-terminal residue" evidence="1">
    <location>
        <position position="138"/>
    </location>
</feature>
<reference evidence="2" key="1">
    <citation type="submission" date="2014-03" db="EMBL/GenBank/DDBJ databases">
        <title>The Genome Sequence of Puccinia striiformis f. sp. tritici PST-78.</title>
        <authorList>
            <consortium name="The Broad Institute Genome Sequencing Platform"/>
            <person name="Cuomo C."/>
            <person name="Hulbert S."/>
            <person name="Chen X."/>
            <person name="Walker B."/>
            <person name="Young S.K."/>
            <person name="Zeng Q."/>
            <person name="Gargeya S."/>
            <person name="Fitzgerald M."/>
            <person name="Haas B."/>
            <person name="Abouelleil A."/>
            <person name="Alvarado L."/>
            <person name="Arachchi H.M."/>
            <person name="Berlin A.M."/>
            <person name="Chapman S.B."/>
            <person name="Goldberg J."/>
            <person name="Griggs A."/>
            <person name="Gujja S."/>
            <person name="Hansen M."/>
            <person name="Howarth C."/>
            <person name="Imamovic A."/>
            <person name="Larimer J."/>
            <person name="McCowan C."/>
            <person name="Montmayeur A."/>
            <person name="Murphy C."/>
            <person name="Neiman D."/>
            <person name="Pearson M."/>
            <person name="Priest M."/>
            <person name="Roberts A."/>
            <person name="Saif S."/>
            <person name="Shea T."/>
            <person name="Sisk P."/>
            <person name="Sykes S."/>
            <person name="Wortman J."/>
            <person name="Nusbaum C."/>
            <person name="Birren B."/>
        </authorList>
    </citation>
    <scope>NUCLEOTIDE SEQUENCE [LARGE SCALE GENOMIC DNA]</scope>
    <source>
        <strain evidence="2">race PST-78</strain>
    </source>
</reference>
<accession>A0A0L0UJ57</accession>
<comment type="caution">
    <text evidence="1">The sequence shown here is derived from an EMBL/GenBank/DDBJ whole genome shotgun (WGS) entry which is preliminary data.</text>
</comment>
<organism evidence="1 2">
    <name type="scientific">Puccinia striiformis f. sp. tritici PST-78</name>
    <dbReference type="NCBI Taxonomy" id="1165861"/>
    <lineage>
        <taxon>Eukaryota</taxon>
        <taxon>Fungi</taxon>
        <taxon>Dikarya</taxon>
        <taxon>Basidiomycota</taxon>
        <taxon>Pucciniomycotina</taxon>
        <taxon>Pucciniomycetes</taxon>
        <taxon>Pucciniales</taxon>
        <taxon>Pucciniaceae</taxon>
        <taxon>Puccinia</taxon>
    </lineage>
</organism>
<name>A0A0L0UJ57_9BASI</name>
<dbReference type="Proteomes" id="UP000054564">
    <property type="component" value="Unassembled WGS sequence"/>
</dbReference>
<evidence type="ECO:0000313" key="2">
    <source>
        <dbReference type="Proteomes" id="UP000054564"/>
    </source>
</evidence>
<proteinExistence type="predicted"/>
<dbReference type="EMBL" id="AJIL01006930">
    <property type="protein sequence ID" value="KNE87068.1"/>
    <property type="molecule type" value="Genomic_DNA"/>
</dbReference>
<protein>
    <submittedName>
        <fullName evidence="1">Uncharacterized protein</fullName>
    </submittedName>
</protein>
<keyword evidence="2" id="KW-1185">Reference proteome</keyword>
<gene>
    <name evidence="1" type="ORF">PSTG_19558</name>
</gene>
<sequence>MVTNQLANGALETRTGGGQTVYDGSWAMSRLPVDLNFDHHMASAAQKMTRDSLSQTQTAMDGYNHSVAQTASQVRQFHNQFGNSDSATVAAQTGMSVNDADKFQKATNVVEAYAQKHHMSFDQAYSEVEHKSKSLDAN</sequence>
<dbReference type="AlphaFoldDB" id="A0A0L0UJ57"/>
<evidence type="ECO:0000313" key="1">
    <source>
        <dbReference type="EMBL" id="KNE87068.1"/>
    </source>
</evidence>